<gene>
    <name evidence="1" type="ORF">METZ01_LOCUS11292</name>
</gene>
<organism evidence="1">
    <name type="scientific">marine metagenome</name>
    <dbReference type="NCBI Taxonomy" id="408172"/>
    <lineage>
        <taxon>unclassified sequences</taxon>
        <taxon>metagenomes</taxon>
        <taxon>ecological metagenomes</taxon>
    </lineage>
</organism>
<evidence type="ECO:0000313" key="1">
    <source>
        <dbReference type="EMBL" id="SUZ58438.1"/>
    </source>
</evidence>
<dbReference type="InterPro" id="IPR007554">
    <property type="entry name" value="Glycerophosphate_synth"/>
</dbReference>
<sequence>LNIYYYANQVYQYAHIKPVFTQTGGTFVVNKLNRFLRFKFYMANAATNSTENRFLNTPDVIIRDLRKKLDLKGVIVSCSNTIIKNNKDTSISIFIGHGAGDKKYGGSAHCLETYDYHFISGDKHLHKIKDVGIKIPEEKLIKIGYPRFDEYLNNNINKDEYLDYLGIRDKTRKNILYAPTWEWGDGTLKRFGKKFCREISREHNIIIRPHFQDRSHIVKLKIWAKLNGLKHVYFSNPAKIIKNNTMNDFAIS</sequence>
<dbReference type="Gene3D" id="3.40.50.12580">
    <property type="match status" value="1"/>
</dbReference>
<dbReference type="EMBL" id="UINC01000620">
    <property type="protein sequence ID" value="SUZ58438.1"/>
    <property type="molecule type" value="Genomic_DNA"/>
</dbReference>
<dbReference type="Pfam" id="PF04464">
    <property type="entry name" value="Glyphos_transf"/>
    <property type="match status" value="1"/>
</dbReference>
<dbReference type="AlphaFoldDB" id="A0A381NX18"/>
<feature type="non-terminal residue" evidence="1">
    <location>
        <position position="252"/>
    </location>
</feature>
<dbReference type="GO" id="GO:0016020">
    <property type="term" value="C:membrane"/>
    <property type="evidence" value="ECO:0007669"/>
    <property type="project" value="InterPro"/>
</dbReference>
<protein>
    <submittedName>
        <fullName evidence="1">Uncharacterized protein</fullName>
    </submittedName>
</protein>
<reference evidence="1" key="1">
    <citation type="submission" date="2018-05" db="EMBL/GenBank/DDBJ databases">
        <authorList>
            <person name="Lanie J.A."/>
            <person name="Ng W.-L."/>
            <person name="Kazmierczak K.M."/>
            <person name="Andrzejewski T.M."/>
            <person name="Davidsen T.M."/>
            <person name="Wayne K.J."/>
            <person name="Tettelin H."/>
            <person name="Glass J.I."/>
            <person name="Rusch D."/>
            <person name="Podicherti R."/>
            <person name="Tsui H.-C.T."/>
            <person name="Winkler M.E."/>
        </authorList>
    </citation>
    <scope>NUCLEOTIDE SEQUENCE</scope>
</reference>
<proteinExistence type="predicted"/>
<accession>A0A381NX18</accession>
<feature type="non-terminal residue" evidence="1">
    <location>
        <position position="1"/>
    </location>
</feature>
<dbReference type="InterPro" id="IPR043148">
    <property type="entry name" value="TagF_C"/>
</dbReference>
<name>A0A381NX18_9ZZZZ</name>
<dbReference type="GO" id="GO:0047355">
    <property type="term" value="F:CDP-glycerol glycerophosphotransferase activity"/>
    <property type="evidence" value="ECO:0007669"/>
    <property type="project" value="InterPro"/>
</dbReference>